<keyword evidence="7" id="KW-0393">Immunoglobulin domain</keyword>
<dbReference type="GeneTree" id="ENSGT00940000165013"/>
<proteinExistence type="inferred from homology"/>
<evidence type="ECO:0000313" key="10">
    <source>
        <dbReference type="Ensembl" id="ENSKMAP00000025639.1"/>
    </source>
</evidence>
<dbReference type="PANTHER" id="PTHR19944:SF62">
    <property type="entry name" value="BETA-2-MICROGLOBULIN"/>
    <property type="match status" value="1"/>
</dbReference>
<reference evidence="10" key="2">
    <citation type="submission" date="2025-09" db="UniProtKB">
        <authorList>
            <consortium name="Ensembl"/>
        </authorList>
    </citation>
    <scope>IDENTIFICATION</scope>
</reference>
<evidence type="ECO:0000259" key="9">
    <source>
        <dbReference type="PROSITE" id="PS50835"/>
    </source>
</evidence>
<dbReference type="Pfam" id="PF07654">
    <property type="entry name" value="C1-set"/>
    <property type="match status" value="1"/>
</dbReference>
<dbReference type="InterPro" id="IPR013783">
    <property type="entry name" value="Ig-like_fold"/>
</dbReference>
<evidence type="ECO:0000256" key="4">
    <source>
        <dbReference type="ARBA" id="ARBA00022451"/>
    </source>
</evidence>
<keyword evidence="4" id="KW-0490">MHC I</keyword>
<evidence type="ECO:0000256" key="2">
    <source>
        <dbReference type="ARBA" id="ARBA00009564"/>
    </source>
</evidence>
<evidence type="ECO:0000256" key="3">
    <source>
        <dbReference type="ARBA" id="ARBA00018767"/>
    </source>
</evidence>
<dbReference type="SMART" id="SM00407">
    <property type="entry name" value="IGc1"/>
    <property type="match status" value="1"/>
</dbReference>
<organism evidence="10 11">
    <name type="scientific">Kryptolebias marmoratus</name>
    <name type="common">Mangrove killifish</name>
    <name type="synonym">Rivulus marmoratus</name>
    <dbReference type="NCBI Taxonomy" id="37003"/>
    <lineage>
        <taxon>Eukaryota</taxon>
        <taxon>Metazoa</taxon>
        <taxon>Chordata</taxon>
        <taxon>Craniata</taxon>
        <taxon>Vertebrata</taxon>
        <taxon>Euteleostomi</taxon>
        <taxon>Actinopterygii</taxon>
        <taxon>Neopterygii</taxon>
        <taxon>Teleostei</taxon>
        <taxon>Neoteleostei</taxon>
        <taxon>Acanthomorphata</taxon>
        <taxon>Ovalentaria</taxon>
        <taxon>Atherinomorphae</taxon>
        <taxon>Cyprinodontiformes</taxon>
        <taxon>Rivulidae</taxon>
        <taxon>Kryptolebias</taxon>
    </lineage>
</organism>
<keyword evidence="11" id="KW-1185">Reference proteome</keyword>
<evidence type="ECO:0000256" key="7">
    <source>
        <dbReference type="ARBA" id="ARBA00023319"/>
    </source>
</evidence>
<comment type="subcellular location">
    <subcellularLocation>
        <location evidence="1">Secreted</location>
    </subcellularLocation>
</comment>
<dbReference type="PANTHER" id="PTHR19944">
    <property type="entry name" value="MHC CLASS II-RELATED"/>
    <property type="match status" value="1"/>
</dbReference>
<comment type="similarity">
    <text evidence="2">Belongs to the beta-2-microglobulin family.</text>
</comment>
<evidence type="ECO:0000256" key="5">
    <source>
        <dbReference type="ARBA" id="ARBA00022525"/>
    </source>
</evidence>
<dbReference type="GO" id="GO:0042612">
    <property type="term" value="C:MHC class I protein complex"/>
    <property type="evidence" value="ECO:0007669"/>
    <property type="project" value="UniProtKB-KW"/>
</dbReference>
<dbReference type="GO" id="GO:0005576">
    <property type="term" value="C:extracellular region"/>
    <property type="evidence" value="ECO:0007669"/>
    <property type="project" value="UniProtKB-SubCell"/>
</dbReference>
<dbReference type="GeneID" id="108245406"/>
<dbReference type="GO" id="GO:0002474">
    <property type="term" value="P:antigen processing and presentation of peptide antigen via MHC class I"/>
    <property type="evidence" value="ECO:0007669"/>
    <property type="project" value="UniProtKB-KW"/>
</dbReference>
<dbReference type="PROSITE" id="PS50835">
    <property type="entry name" value="IG_LIKE"/>
    <property type="match status" value="1"/>
</dbReference>
<dbReference type="Gene3D" id="2.60.40.10">
    <property type="entry name" value="Immunoglobulins"/>
    <property type="match status" value="1"/>
</dbReference>
<keyword evidence="6" id="KW-0391">Immunity</keyword>
<evidence type="ECO:0000256" key="6">
    <source>
        <dbReference type="ARBA" id="ARBA00022859"/>
    </source>
</evidence>
<dbReference type="SUPFAM" id="SSF48726">
    <property type="entry name" value="Immunoglobulin"/>
    <property type="match status" value="1"/>
</dbReference>
<dbReference type="RefSeq" id="XP_017287791.1">
    <property type="nucleotide sequence ID" value="XM_017432302.3"/>
</dbReference>
<dbReference type="STRING" id="37003.ENSKMAP00000025639"/>
<dbReference type="InterPro" id="IPR036179">
    <property type="entry name" value="Ig-like_dom_sf"/>
</dbReference>
<dbReference type="OrthoDB" id="9949628at2759"/>
<dbReference type="KEGG" id="kmr:108245406"/>
<accession>A0A3Q3BKS8</accession>
<keyword evidence="8" id="KW-0732">Signal</keyword>
<evidence type="ECO:0000256" key="1">
    <source>
        <dbReference type="ARBA" id="ARBA00004613"/>
    </source>
</evidence>
<evidence type="ECO:0000313" key="11">
    <source>
        <dbReference type="Proteomes" id="UP000264800"/>
    </source>
</evidence>
<dbReference type="InterPro" id="IPR050160">
    <property type="entry name" value="MHC/Immunoglobulin"/>
</dbReference>
<feature type="chain" id="PRO_5018675577" description="Beta-2-microglobulin" evidence="8">
    <location>
        <begin position="20"/>
        <end position="116"/>
    </location>
</feature>
<dbReference type="AlphaFoldDB" id="A0A3Q3BKS8"/>
<keyword evidence="5" id="KW-0964">Secreted</keyword>
<dbReference type="Ensembl" id="ENSKMAT00000025961.1">
    <property type="protein sequence ID" value="ENSKMAP00000025639.1"/>
    <property type="gene ID" value="ENSKMAG00000019002.1"/>
</dbReference>
<sequence>MKELLFLVFFCYVSHFVSSKTASPAVQVYSRNQGVYDKENVFICHVTGFYPPEITIVLLRNGEEIPGSKQTDLAFDDHWHYHLTKHVPFTPKAGEKYSCRVTHNKKTVSYMWEADV</sequence>
<dbReference type="PROSITE" id="PS00290">
    <property type="entry name" value="IG_MHC"/>
    <property type="match status" value="1"/>
</dbReference>
<evidence type="ECO:0000256" key="8">
    <source>
        <dbReference type="SAM" id="SignalP"/>
    </source>
</evidence>
<dbReference type="InterPro" id="IPR003006">
    <property type="entry name" value="Ig/MHC_CS"/>
</dbReference>
<reference evidence="10" key="1">
    <citation type="submission" date="2025-08" db="UniProtKB">
        <authorList>
            <consortium name="Ensembl"/>
        </authorList>
    </citation>
    <scope>IDENTIFICATION</scope>
</reference>
<dbReference type="InterPro" id="IPR003597">
    <property type="entry name" value="Ig_C1-set"/>
</dbReference>
<name>A0A3Q3BKS8_KRYMA</name>
<protein>
    <recommendedName>
        <fullName evidence="3">Beta-2-microglobulin</fullName>
    </recommendedName>
</protein>
<dbReference type="Proteomes" id="UP000264800">
    <property type="component" value="Unplaced"/>
</dbReference>
<feature type="signal peptide" evidence="8">
    <location>
        <begin position="1"/>
        <end position="19"/>
    </location>
</feature>
<dbReference type="OMA" id="EDVFSCR"/>
<feature type="domain" description="Ig-like" evidence="9">
    <location>
        <begin position="24"/>
        <end position="109"/>
    </location>
</feature>
<dbReference type="InterPro" id="IPR007110">
    <property type="entry name" value="Ig-like_dom"/>
</dbReference>